<dbReference type="SUPFAM" id="SSF49749">
    <property type="entry name" value="Group II dsDNA viruses VP"/>
    <property type="match status" value="3"/>
</dbReference>
<dbReference type="Pfam" id="PF04451">
    <property type="entry name" value="Capsid_NCLDV"/>
    <property type="match status" value="2"/>
</dbReference>
<dbReference type="EMBL" id="MT418680">
    <property type="protein sequence ID" value="QKF93921.1"/>
    <property type="molecule type" value="Genomic_DNA"/>
</dbReference>
<proteinExistence type="predicted"/>
<dbReference type="Gene3D" id="2.70.9.10">
    <property type="entry name" value="Adenovirus Type 2 Hexon, domain 4"/>
    <property type="match status" value="1"/>
</dbReference>
<keyword evidence="7" id="KW-1185">Reference proteome</keyword>
<dbReference type="Pfam" id="PF16903">
    <property type="entry name" value="Capsid_N"/>
    <property type="match status" value="1"/>
</dbReference>
<evidence type="ECO:0000256" key="1">
    <source>
        <dbReference type="ARBA" id="ARBA00004328"/>
    </source>
</evidence>
<dbReference type="InterPro" id="IPR007542">
    <property type="entry name" value="MCP_C"/>
</dbReference>
<evidence type="ECO:0000256" key="2">
    <source>
        <dbReference type="ARBA" id="ARBA00022561"/>
    </source>
</evidence>
<dbReference type="GO" id="GO:0005198">
    <property type="term" value="F:structural molecule activity"/>
    <property type="evidence" value="ECO:0007669"/>
    <property type="project" value="InterPro"/>
</dbReference>
<reference evidence="6 7" key="1">
    <citation type="submission" date="2020-04" db="EMBL/GenBank/DDBJ databases">
        <title>Advantages and limits of metagenomic assembly and binning of a giant virus.</title>
        <authorList>
            <person name="Schulz F."/>
            <person name="Andreani J."/>
            <person name="Francis R."/>
            <person name="Boudjemaa H."/>
            <person name="Bou Khalil J.Y."/>
            <person name="Lee J."/>
            <person name="La Scola B."/>
            <person name="Woyke T."/>
        </authorList>
    </citation>
    <scope>NUCLEOTIDE SEQUENCE [LARGE SCALE GENOMIC DNA]</scope>
    <source>
        <strain evidence="6 7">FV1/VV64</strain>
    </source>
</reference>
<dbReference type="InterPro" id="IPR016112">
    <property type="entry name" value="VP_dsDNA_II"/>
</dbReference>
<organism evidence="6 7">
    <name type="scientific">Fadolivirus FV1/VV64</name>
    <dbReference type="NCBI Taxonomy" id="3070911"/>
    <lineage>
        <taxon>Viruses</taxon>
        <taxon>Varidnaviria</taxon>
        <taxon>Bamfordvirae</taxon>
        <taxon>Nucleocytoviricota</taxon>
        <taxon>Megaviricetes</taxon>
        <taxon>Imitervirales</taxon>
        <taxon>Mimiviridae</taxon>
        <taxon>Klosneuvirinae</taxon>
        <taxon>Fadolivirus</taxon>
        <taxon>Fadolivirus algeromassiliense</taxon>
    </lineage>
</organism>
<keyword evidence="3" id="KW-0946">Virion</keyword>
<keyword evidence="2" id="KW-0167">Capsid protein</keyword>
<dbReference type="InterPro" id="IPR031654">
    <property type="entry name" value="Capsid_N"/>
</dbReference>
<feature type="domain" description="Major capsid protein N-terminal" evidence="5">
    <location>
        <begin position="25"/>
        <end position="223"/>
    </location>
</feature>
<name>A0A7D3R0S2_9VIRU</name>
<accession>A0A7D3R0S2</accession>
<evidence type="ECO:0000313" key="6">
    <source>
        <dbReference type="EMBL" id="QKF93921.1"/>
    </source>
</evidence>
<evidence type="ECO:0000256" key="3">
    <source>
        <dbReference type="ARBA" id="ARBA00022844"/>
    </source>
</evidence>
<comment type="subcellular location">
    <subcellularLocation>
        <location evidence="1">Virion</location>
    </subcellularLocation>
</comment>
<dbReference type="Proteomes" id="UP001162001">
    <property type="component" value="Segment"/>
</dbReference>
<feature type="domain" description="Major capsid protein C-terminal" evidence="4">
    <location>
        <begin position="226"/>
        <end position="283"/>
    </location>
</feature>
<dbReference type="InterPro" id="IPR038519">
    <property type="entry name" value="MCP_C_sf"/>
</dbReference>
<feature type="domain" description="Major capsid protein C-terminal" evidence="4">
    <location>
        <begin position="425"/>
        <end position="560"/>
    </location>
</feature>
<evidence type="ECO:0000313" key="7">
    <source>
        <dbReference type="Proteomes" id="UP001162001"/>
    </source>
</evidence>
<dbReference type="GO" id="GO:0019028">
    <property type="term" value="C:viral capsid"/>
    <property type="evidence" value="ECO:0007669"/>
    <property type="project" value="UniProtKB-KW"/>
</dbReference>
<sequence>MAGGLLQLIAYGAQDVYLTNDPQVTFFKVVYRRHTNFSIQAFEKRFDDNPDFGKKGAVKVYRLGDLASRMYLRVRINKITGTEGIKFAWIRRLGHAMIRQIDFKVGGNLIDRHSGTWLDIWYELARQGNHDRGYAHQIGDIDILTEYNDKDKPEYTLYIPLQFSFNRHPGLALPLIAIQYHEIYMHVEFERKETLLVRCRNFDNFDDVKILEVGLVTDYVYLDLPERTRFSVTGHEYLMEQTQYYGDEGVEEPIKRLLLDFNHPTKEIIWAMRNGLYTTGKHFLCYSNDEDWTDELIACSIAILKQSMLLLKGPDVLVNESTGEVIPIPGTGENPPSYGLWVEFLRSGESITSPNGNVIVINNSRDKSLWINFNSLMIGDYSITEKIAALISVSEDNVITVDEITSSLLDRDISFPVEYMTDTRTNPDEDICVYQFSNYGLFITGKWNPLGYALLEYNGQNRTERRNGRFFGNLEPWMHHSNTPIDGINLYSFAIEPEKLQPTGTSNLSKIENIILTLWFEDTSNPDGTLPTFPMFNLDNRLFVYAFSYNVFRVISGVTGLAYSG</sequence>
<dbReference type="Gene3D" id="2.70.9.20">
    <property type="entry name" value="Major capsid protein Vp54"/>
    <property type="match status" value="2"/>
</dbReference>
<gene>
    <name evidence="6" type="ORF">Fadolivirus_1_463</name>
</gene>
<evidence type="ECO:0000259" key="5">
    <source>
        <dbReference type="Pfam" id="PF16903"/>
    </source>
</evidence>
<protein>
    <submittedName>
        <fullName evidence="6">Major capsid protein</fullName>
    </submittedName>
</protein>
<evidence type="ECO:0000259" key="4">
    <source>
        <dbReference type="Pfam" id="PF04451"/>
    </source>
</evidence>